<dbReference type="EMBL" id="JXTC01000374">
    <property type="protein sequence ID" value="PON59551.1"/>
    <property type="molecule type" value="Genomic_DNA"/>
</dbReference>
<keyword evidence="1" id="KW-0677">Repeat</keyword>
<gene>
    <name evidence="3" type="ORF">TorRG33x02_287650</name>
</gene>
<proteinExistence type="predicted"/>
<evidence type="ECO:0000259" key="2">
    <source>
        <dbReference type="Pfam" id="PF13001"/>
    </source>
</evidence>
<dbReference type="GO" id="GO:0005634">
    <property type="term" value="C:nucleus"/>
    <property type="evidence" value="ECO:0007669"/>
    <property type="project" value="TreeGrafter"/>
</dbReference>
<reference evidence="4" key="1">
    <citation type="submission" date="2016-06" db="EMBL/GenBank/DDBJ databases">
        <title>Parallel loss of symbiosis genes in relatives of nitrogen-fixing non-legume Parasponia.</title>
        <authorList>
            <person name="Van Velzen R."/>
            <person name="Holmer R."/>
            <person name="Bu F."/>
            <person name="Rutten L."/>
            <person name="Van Zeijl A."/>
            <person name="Liu W."/>
            <person name="Santuari L."/>
            <person name="Cao Q."/>
            <person name="Sharma T."/>
            <person name="Shen D."/>
            <person name="Roswanjaya Y."/>
            <person name="Wardhani T."/>
            <person name="Kalhor M.S."/>
            <person name="Jansen J."/>
            <person name="Van den Hoogen J."/>
            <person name="Gungor B."/>
            <person name="Hartog M."/>
            <person name="Hontelez J."/>
            <person name="Verver J."/>
            <person name="Yang W.-C."/>
            <person name="Schijlen E."/>
            <person name="Repin R."/>
            <person name="Schilthuizen M."/>
            <person name="Schranz E."/>
            <person name="Heidstra R."/>
            <person name="Miyata K."/>
            <person name="Fedorova E."/>
            <person name="Kohlen W."/>
            <person name="Bisseling T."/>
            <person name="Smit S."/>
            <person name="Geurts R."/>
        </authorList>
    </citation>
    <scope>NUCLEOTIDE SEQUENCE [LARGE SCALE GENOMIC DNA]</scope>
    <source>
        <strain evidence="4">cv. RG33-2</strain>
    </source>
</reference>
<evidence type="ECO:0000313" key="4">
    <source>
        <dbReference type="Proteomes" id="UP000237000"/>
    </source>
</evidence>
<dbReference type="GO" id="GO:0036503">
    <property type="term" value="P:ERAD pathway"/>
    <property type="evidence" value="ECO:0007669"/>
    <property type="project" value="TreeGrafter"/>
</dbReference>
<dbReference type="Pfam" id="PF13001">
    <property type="entry name" value="ECM29_N"/>
    <property type="match status" value="1"/>
</dbReference>
<sequence length="96" mass="10761">MQSQINQLKLMGPVILNAILKSLDSYSNMESDATARDTKTFAFQAIGLLAQRMPQLFRDKTDMAVRLFDALKVEAQSLRFIIQEATISLSSAYKVC</sequence>
<dbReference type="GO" id="GO:0005737">
    <property type="term" value="C:cytoplasm"/>
    <property type="evidence" value="ECO:0007669"/>
    <property type="project" value="TreeGrafter"/>
</dbReference>
<feature type="domain" description="Proteasome component Ecm29 N-terminal" evidence="2">
    <location>
        <begin position="4"/>
        <end position="94"/>
    </location>
</feature>
<dbReference type="InParanoid" id="A0A2P5CET3"/>
<dbReference type="OrthoDB" id="16066at2759"/>
<name>A0A2P5CET3_TREOI</name>
<dbReference type="PANTHER" id="PTHR23346">
    <property type="entry name" value="TRANSLATIONAL ACTIVATOR GCN1-RELATED"/>
    <property type="match status" value="1"/>
</dbReference>
<dbReference type="InterPro" id="IPR024372">
    <property type="entry name" value="Ecm29_N"/>
</dbReference>
<dbReference type="AlphaFoldDB" id="A0A2P5CET3"/>
<dbReference type="PANTHER" id="PTHR23346:SF19">
    <property type="entry name" value="PROTEASOME ADAPTER AND SCAFFOLD PROTEIN ECM29"/>
    <property type="match status" value="1"/>
</dbReference>
<dbReference type="GO" id="GO:0000502">
    <property type="term" value="C:proteasome complex"/>
    <property type="evidence" value="ECO:0007669"/>
    <property type="project" value="UniProtKB-KW"/>
</dbReference>
<dbReference type="STRING" id="63057.A0A2P5CET3"/>
<accession>A0A2P5CET3</accession>
<dbReference type="Proteomes" id="UP000237000">
    <property type="component" value="Unassembled WGS sequence"/>
</dbReference>
<keyword evidence="3" id="KW-0647">Proteasome</keyword>
<evidence type="ECO:0000256" key="1">
    <source>
        <dbReference type="ARBA" id="ARBA00022737"/>
    </source>
</evidence>
<comment type="caution">
    <text evidence="3">The sequence shown here is derived from an EMBL/GenBank/DDBJ whole genome shotgun (WGS) entry which is preliminary data.</text>
</comment>
<dbReference type="GO" id="GO:0043248">
    <property type="term" value="P:proteasome assembly"/>
    <property type="evidence" value="ECO:0007669"/>
    <property type="project" value="InterPro"/>
</dbReference>
<dbReference type="GO" id="GO:0060090">
    <property type="term" value="F:molecular adaptor activity"/>
    <property type="evidence" value="ECO:0007669"/>
    <property type="project" value="InterPro"/>
</dbReference>
<evidence type="ECO:0000313" key="3">
    <source>
        <dbReference type="EMBL" id="PON59551.1"/>
    </source>
</evidence>
<protein>
    <submittedName>
        <fullName evidence="3">Proteasome component Ecm</fullName>
    </submittedName>
</protein>
<keyword evidence="4" id="KW-1185">Reference proteome</keyword>
<organism evidence="3 4">
    <name type="scientific">Trema orientale</name>
    <name type="common">Charcoal tree</name>
    <name type="synonym">Celtis orientalis</name>
    <dbReference type="NCBI Taxonomy" id="63057"/>
    <lineage>
        <taxon>Eukaryota</taxon>
        <taxon>Viridiplantae</taxon>
        <taxon>Streptophyta</taxon>
        <taxon>Embryophyta</taxon>
        <taxon>Tracheophyta</taxon>
        <taxon>Spermatophyta</taxon>
        <taxon>Magnoliopsida</taxon>
        <taxon>eudicotyledons</taxon>
        <taxon>Gunneridae</taxon>
        <taxon>Pentapetalae</taxon>
        <taxon>rosids</taxon>
        <taxon>fabids</taxon>
        <taxon>Rosales</taxon>
        <taxon>Cannabaceae</taxon>
        <taxon>Trema</taxon>
    </lineage>
</organism>